<dbReference type="RefSeq" id="WP_048452550.1">
    <property type="nucleotide sequence ID" value="NZ_LABZ01000136.1"/>
</dbReference>
<dbReference type="InterPro" id="IPR001610">
    <property type="entry name" value="PAC"/>
</dbReference>
<dbReference type="SUPFAM" id="SSF55785">
    <property type="entry name" value="PYP-like sensor domain (PAS domain)"/>
    <property type="match status" value="2"/>
</dbReference>
<dbReference type="SUPFAM" id="SSF58104">
    <property type="entry name" value="Methyl-accepting chemotaxis protein (MCP) signaling domain"/>
    <property type="match status" value="1"/>
</dbReference>
<dbReference type="PROSITE" id="PS50111">
    <property type="entry name" value="CHEMOTAXIS_TRANSDUC_2"/>
    <property type="match status" value="1"/>
</dbReference>
<dbReference type="InterPro" id="IPR000700">
    <property type="entry name" value="PAS-assoc_C"/>
</dbReference>
<dbReference type="Gene3D" id="3.30.450.20">
    <property type="entry name" value="PAS domain"/>
    <property type="match status" value="2"/>
</dbReference>
<dbReference type="Proteomes" id="UP000036449">
    <property type="component" value="Unassembled WGS sequence"/>
</dbReference>
<dbReference type="PRINTS" id="PR00260">
    <property type="entry name" value="CHEMTRNSDUCR"/>
</dbReference>
<dbReference type="InterPro" id="IPR050903">
    <property type="entry name" value="Bact_Chemotaxis_MeTrfase"/>
</dbReference>
<dbReference type="Pfam" id="PF08447">
    <property type="entry name" value="PAS_3"/>
    <property type="match status" value="1"/>
</dbReference>
<dbReference type="InterPro" id="IPR013656">
    <property type="entry name" value="PAS_4"/>
</dbReference>
<sequence length="480" mass="51165">MNAQSHVHGCVELDGNGLILAADARALDVFGYDRGEIVSRHHRLLLSPAERDGARWRIAWDALQRGLFQAGEFRGARRDGRPLWIRASCHPVRDRLGRVTRIALYVADVTAEIEQAVLRDGQIAALDRSQAVIRFTLDGTILEANDNFLGLMGYRRDEVVGHHHRLFVLESDRTARAYAEFWAALAAGEYRAGEFHRRGKGEKDVWIVGSYNPILDRDGKPCAIVKVATDVTGQVRDRIRRAAGQQAIDADLAAIDEAISAVSAELRATTGEAMQTLGNVEAVAAGAEELAASIDELGRHAEDARTASGEAVDRAREASITIASLTEAAERIGEAASLIRSITHQTNLLALNASIEAARAGEAGRGFSVVAAEVKALAGRSSQATQAIGQQIEAVQGATARAAGALDGIIRTIGQLDGISTGVSSAVAEQVAVTRDMSDNMQRAAGRVAEVRHAMERASDATQDVSLSVAKVAQAARALA</sequence>
<dbReference type="Pfam" id="PF08448">
    <property type="entry name" value="PAS_4"/>
    <property type="match status" value="1"/>
</dbReference>
<accession>A0A0J6SUQ4</accession>
<dbReference type="InterPro" id="IPR004090">
    <property type="entry name" value="Chemotax_Me-accpt_rcpt"/>
</dbReference>
<feature type="domain" description="PAS" evidence="3">
    <location>
        <begin position="132"/>
        <end position="161"/>
    </location>
</feature>
<comment type="caution">
    <text evidence="5">The sequence shown here is derived from an EMBL/GenBank/DDBJ whole genome shotgun (WGS) entry which is preliminary data.</text>
</comment>
<dbReference type="SMART" id="SM00283">
    <property type="entry name" value="MA"/>
    <property type="match status" value="1"/>
</dbReference>
<dbReference type="NCBIfam" id="TIGR00229">
    <property type="entry name" value="sensory_box"/>
    <property type="match status" value="2"/>
</dbReference>
<gene>
    <name evidence="5" type="ORF">VQ03_19510</name>
</gene>
<feature type="domain" description="PAC" evidence="4">
    <location>
        <begin position="69"/>
        <end position="121"/>
    </location>
</feature>
<dbReference type="OrthoDB" id="9797364at2"/>
<dbReference type="Gene3D" id="1.10.287.950">
    <property type="entry name" value="Methyl-accepting chemotaxis protein"/>
    <property type="match status" value="1"/>
</dbReference>
<evidence type="ECO:0000313" key="6">
    <source>
        <dbReference type="Proteomes" id="UP000036449"/>
    </source>
</evidence>
<keyword evidence="1" id="KW-0807">Transducer</keyword>
<name>A0A0J6SUQ4_9HYPH</name>
<dbReference type="PATRIC" id="fig|1187852.3.peg.1308"/>
<dbReference type="GO" id="GO:0004888">
    <property type="term" value="F:transmembrane signaling receptor activity"/>
    <property type="evidence" value="ECO:0007669"/>
    <property type="project" value="InterPro"/>
</dbReference>
<dbReference type="EMBL" id="LABZ01000136">
    <property type="protein sequence ID" value="KMO37277.1"/>
    <property type="molecule type" value="Genomic_DNA"/>
</dbReference>
<dbReference type="InterPro" id="IPR000014">
    <property type="entry name" value="PAS"/>
</dbReference>
<dbReference type="GO" id="GO:0006935">
    <property type="term" value="P:chemotaxis"/>
    <property type="evidence" value="ECO:0007669"/>
    <property type="project" value="InterPro"/>
</dbReference>
<dbReference type="PROSITE" id="PS50112">
    <property type="entry name" value="PAS"/>
    <property type="match status" value="1"/>
</dbReference>
<evidence type="ECO:0000256" key="1">
    <source>
        <dbReference type="PROSITE-ProRule" id="PRU00284"/>
    </source>
</evidence>
<evidence type="ECO:0000259" key="4">
    <source>
        <dbReference type="PROSITE" id="PS50113"/>
    </source>
</evidence>
<dbReference type="InterPro" id="IPR013655">
    <property type="entry name" value="PAS_fold_3"/>
</dbReference>
<dbReference type="AlphaFoldDB" id="A0A0J6SUQ4"/>
<evidence type="ECO:0008006" key="7">
    <source>
        <dbReference type="Google" id="ProtNLM"/>
    </source>
</evidence>
<dbReference type="CDD" id="cd00130">
    <property type="entry name" value="PAS"/>
    <property type="match status" value="2"/>
</dbReference>
<evidence type="ECO:0000259" key="2">
    <source>
        <dbReference type="PROSITE" id="PS50111"/>
    </source>
</evidence>
<dbReference type="PANTHER" id="PTHR24422">
    <property type="entry name" value="CHEMOTAXIS PROTEIN METHYLTRANSFERASE"/>
    <property type="match status" value="1"/>
</dbReference>
<proteinExistence type="predicted"/>
<evidence type="ECO:0000313" key="5">
    <source>
        <dbReference type="EMBL" id="KMO37277.1"/>
    </source>
</evidence>
<dbReference type="Pfam" id="PF00015">
    <property type="entry name" value="MCPsignal"/>
    <property type="match status" value="1"/>
</dbReference>
<evidence type="ECO:0000259" key="3">
    <source>
        <dbReference type="PROSITE" id="PS50112"/>
    </source>
</evidence>
<dbReference type="InterPro" id="IPR004089">
    <property type="entry name" value="MCPsignal_dom"/>
</dbReference>
<dbReference type="PANTHER" id="PTHR24422:SF10">
    <property type="entry name" value="CHEMOTAXIS PROTEIN METHYLTRANSFERASE 2"/>
    <property type="match status" value="1"/>
</dbReference>
<protein>
    <recommendedName>
        <fullName evidence="7">Chemotaxis protein</fullName>
    </recommendedName>
</protein>
<dbReference type="GO" id="GO:0016020">
    <property type="term" value="C:membrane"/>
    <property type="evidence" value="ECO:0007669"/>
    <property type="project" value="InterPro"/>
</dbReference>
<organism evidence="5 6">
    <name type="scientific">Methylobacterium tarhaniae</name>
    <dbReference type="NCBI Taxonomy" id="1187852"/>
    <lineage>
        <taxon>Bacteria</taxon>
        <taxon>Pseudomonadati</taxon>
        <taxon>Pseudomonadota</taxon>
        <taxon>Alphaproteobacteria</taxon>
        <taxon>Hyphomicrobiales</taxon>
        <taxon>Methylobacteriaceae</taxon>
        <taxon>Methylobacterium</taxon>
    </lineage>
</organism>
<keyword evidence="6" id="KW-1185">Reference proteome</keyword>
<dbReference type="PROSITE" id="PS50113">
    <property type="entry name" value="PAC"/>
    <property type="match status" value="1"/>
</dbReference>
<feature type="domain" description="Methyl-accepting transducer" evidence="2">
    <location>
        <begin position="244"/>
        <end position="473"/>
    </location>
</feature>
<dbReference type="SMART" id="SM00086">
    <property type="entry name" value="PAC"/>
    <property type="match status" value="2"/>
</dbReference>
<reference evidence="5 6" key="1">
    <citation type="submission" date="2015-03" db="EMBL/GenBank/DDBJ databases">
        <title>Genome sequencing of Methylobacterium tarhaniae DSM 25844.</title>
        <authorList>
            <person name="Chaudhry V."/>
            <person name="Patil P.B."/>
        </authorList>
    </citation>
    <scope>NUCLEOTIDE SEQUENCE [LARGE SCALE GENOMIC DNA]</scope>
    <source>
        <strain evidence="5 6">DSM 25844</strain>
    </source>
</reference>
<dbReference type="GO" id="GO:0007165">
    <property type="term" value="P:signal transduction"/>
    <property type="evidence" value="ECO:0007669"/>
    <property type="project" value="UniProtKB-KW"/>
</dbReference>
<dbReference type="InterPro" id="IPR035965">
    <property type="entry name" value="PAS-like_dom_sf"/>
</dbReference>